<organism evidence="1 2">
    <name type="scientific">Erwinia phage pEa_SNUABM_12</name>
    <dbReference type="NCBI Taxonomy" id="2768773"/>
    <lineage>
        <taxon>Viruses</taxon>
        <taxon>Duplodnaviria</taxon>
        <taxon>Heunggongvirae</taxon>
        <taxon>Uroviricota</taxon>
        <taxon>Caudoviricetes</taxon>
        <taxon>Eneladusvirus</taxon>
        <taxon>Eneladusvirus BF</taxon>
    </lineage>
</organism>
<protein>
    <submittedName>
        <fullName evidence="1">Uncharacterized protein</fullName>
    </submittedName>
</protein>
<gene>
    <name evidence="1" type="ORF">pEaSNUABM12_00150</name>
</gene>
<name>A0A7L8ZLN6_9CAUD</name>
<reference evidence="1 2" key="1">
    <citation type="submission" date="2020-08" db="EMBL/GenBank/DDBJ databases">
        <title>Complete genome sequence of Erwinia phage pEa_SNUABM_12.</title>
        <authorList>
            <person name="Kim S.G."/>
            <person name="Lee S.B."/>
            <person name="Park S.C."/>
        </authorList>
    </citation>
    <scope>NUCLEOTIDE SEQUENCE [LARGE SCALE GENOMIC DNA]</scope>
</reference>
<dbReference type="Proteomes" id="UP000594095">
    <property type="component" value="Genome"/>
</dbReference>
<evidence type="ECO:0000313" key="2">
    <source>
        <dbReference type="Proteomes" id="UP000594095"/>
    </source>
</evidence>
<dbReference type="EMBL" id="MT939486">
    <property type="protein sequence ID" value="QOI71088.1"/>
    <property type="molecule type" value="Genomic_DNA"/>
</dbReference>
<accession>A0A7L8ZLN6</accession>
<evidence type="ECO:0000313" key="1">
    <source>
        <dbReference type="EMBL" id="QOI71088.1"/>
    </source>
</evidence>
<proteinExistence type="predicted"/>
<sequence length="187" mass="22238">MNDIMLMILMFRQNSKLLKEYTNSDSATVRKEYRKKLIQIKSYLSTISSEQYNIIKAISTDFDRFNVFHMKTDYNPQMSMVRLRFSFIHPSTGEIYRTIDRANSNGYYHPLVLHDTKMDVFFILDRDTTIVDNVEVFEKSEHNLLVQFVSELQKAKEREAHILHQKKVREEELAKERKKASILAKYS</sequence>